<keyword evidence="1" id="KW-0175">Coiled coil</keyword>
<dbReference type="EMBL" id="VSSQ01143176">
    <property type="protein sequence ID" value="MPN63566.1"/>
    <property type="molecule type" value="Genomic_DNA"/>
</dbReference>
<reference evidence="2" key="1">
    <citation type="submission" date="2019-08" db="EMBL/GenBank/DDBJ databases">
        <authorList>
            <person name="Kucharzyk K."/>
            <person name="Murdoch R.W."/>
            <person name="Higgins S."/>
            <person name="Loffler F."/>
        </authorList>
    </citation>
    <scope>NUCLEOTIDE SEQUENCE</scope>
</reference>
<evidence type="ECO:0000256" key="1">
    <source>
        <dbReference type="SAM" id="Coils"/>
    </source>
</evidence>
<organism evidence="2">
    <name type="scientific">bioreactor metagenome</name>
    <dbReference type="NCBI Taxonomy" id="1076179"/>
    <lineage>
        <taxon>unclassified sequences</taxon>
        <taxon>metagenomes</taxon>
        <taxon>ecological metagenomes</taxon>
    </lineage>
</organism>
<accession>A0A645JJF7</accession>
<gene>
    <name evidence="2" type="ORF">SDC9_211330</name>
</gene>
<protein>
    <submittedName>
        <fullName evidence="2">Uncharacterized protein</fullName>
    </submittedName>
</protein>
<comment type="caution">
    <text evidence="2">The sequence shown here is derived from an EMBL/GenBank/DDBJ whole genome shotgun (WGS) entry which is preliminary data.</text>
</comment>
<evidence type="ECO:0000313" key="2">
    <source>
        <dbReference type="EMBL" id="MPN63566.1"/>
    </source>
</evidence>
<dbReference type="AlphaFoldDB" id="A0A645JJF7"/>
<feature type="coiled-coil region" evidence="1">
    <location>
        <begin position="5"/>
        <end position="32"/>
    </location>
</feature>
<sequence>MTVKVERKKSDKEQFSKRMKAYAEKVAKVKENKKEEK</sequence>
<name>A0A645JJF7_9ZZZZ</name>
<proteinExistence type="predicted"/>